<feature type="compositionally biased region" description="Low complexity" evidence="1">
    <location>
        <begin position="856"/>
        <end position="880"/>
    </location>
</feature>
<dbReference type="PANTHER" id="PTHR30441">
    <property type="entry name" value="DUF748 DOMAIN-CONTAINING PROTEIN"/>
    <property type="match status" value="1"/>
</dbReference>
<organism evidence="2 3">
    <name type="scientific">Acidovorax lacteus</name>
    <dbReference type="NCBI Taxonomy" id="1924988"/>
    <lineage>
        <taxon>Bacteria</taxon>
        <taxon>Pseudomonadati</taxon>
        <taxon>Pseudomonadota</taxon>
        <taxon>Betaproteobacteria</taxon>
        <taxon>Burkholderiales</taxon>
        <taxon>Comamonadaceae</taxon>
        <taxon>Acidovorax</taxon>
    </lineage>
</organism>
<dbReference type="Gene3D" id="3.30.1330.60">
    <property type="entry name" value="OmpA-like domain"/>
    <property type="match status" value="1"/>
</dbReference>
<feature type="compositionally biased region" description="Low complexity" evidence="1">
    <location>
        <begin position="598"/>
        <end position="617"/>
    </location>
</feature>
<feature type="region of interest" description="Disordered" evidence="1">
    <location>
        <begin position="591"/>
        <end position="617"/>
    </location>
</feature>
<keyword evidence="3" id="KW-1185">Reference proteome</keyword>
<proteinExistence type="predicted"/>
<dbReference type="InterPro" id="IPR052894">
    <property type="entry name" value="AsmA-related"/>
</dbReference>
<evidence type="ECO:0000313" key="3">
    <source>
        <dbReference type="Proteomes" id="UP001501788"/>
    </source>
</evidence>
<accession>A0ABP8KV79</accession>
<evidence type="ECO:0008006" key="4">
    <source>
        <dbReference type="Google" id="ProtNLM"/>
    </source>
</evidence>
<comment type="caution">
    <text evidence="2">The sequence shown here is derived from an EMBL/GenBank/DDBJ whole genome shotgun (WGS) entry which is preliminary data.</text>
</comment>
<dbReference type="EMBL" id="BAABEX010000001">
    <property type="protein sequence ID" value="GAA4417394.1"/>
    <property type="molecule type" value="Genomic_DNA"/>
</dbReference>
<feature type="compositionally biased region" description="Low complexity" evidence="1">
    <location>
        <begin position="499"/>
        <end position="510"/>
    </location>
</feature>
<name>A0ABP8KV79_9BURK</name>
<feature type="region of interest" description="Disordered" evidence="1">
    <location>
        <begin position="844"/>
        <end position="880"/>
    </location>
</feature>
<sequence length="1275" mass="135601">MLSFVSRWDRLWPARWRTPRGLAARRWLLRTAASVLALWALLWLLAPLARAPLERVASGALGRTVHIGSLSLRPWSLTLVLQDVRVAHAQGQAETGTPQLAIDRVAVNAAARSLLLWAPVIDSLDIDHPALVLRHRGEGHYDVDDLLDRWLAPATPPSSGPARFALYNLALRGGSVRFADAAVQQTHTVEDLTVQLPFVSTLGAAREVRIAPRLAFTLDGSRFDTAAQAQPFAPQQRTEARIRWDGVDLAPYLAYWPATLPVRPQAARLDADLTLTFEDRTPPLLQLQGTLQVHGLDLRTRDGAPLLSHERLTLAFEDLRPLEAQARIGSLEWTAPVLHLHRNAQGQWVGLPAPGGPTAANPPAAATTARSAWQVAVRDARMAGGTVHWRDESVDPAASLLLRDVALHLRDADSQGRSRATLEASATLPQGRVQLQGQGQPQALELQASLQDVGLAQAQPYLAHWFDGRWSGRIGGTVGLQWRDAAATGSATPAPPAPGASAPTTAPSASNEPASVGWVLTAAPLVVQDLAFEHAGRTAVGLGRLDIEGLRADGAARTLSVERIALQAPQLQAERDAQGRWMAERWWRHSGTGANAVPPTAAAPDAQGAPGAASAASAPVSSAQTAATATSPAWQWRVARLEMAKGRFALRDAAAVRPVALQLTDLQLAAGALDSHNPTPAAVRLVTRVAYGDAAAGRLSYDGTLALVPHWALAGRVEARQWPLQALDGYLAQHLALQLERAEGGFAGDVAMALRPQGLDATVSGDLLIDKLRARTTQVFSTRTAEEVGDDLLAWNSLNLQGLRWQQTPGAVPQLSVRATTLSNFYARVAINEQGQLNLAQLRQAPRDGPPAPTDSAATPGAPLAASAASVPASGPVPGAAAPPPAVALSFGPVSLVQGHVRFSDDYIRPAYAAELTGLTGRLGAFDNTGTLPPAELELRGRAEGTASLEVTGQLMPLADPMVLDIRGRMRDLELPPLSPYSVKYAGHGIERGKLSLDVAYEVLPSGELRARNKLVLRQLTFGEPVAGAPASLPVRLAAALLADRNGVIDIELPVSGSLKDPEFSIGPVVARLLGSVLRKALTAPFSLLMGGASGGDTSSGVVVFAPGSAQPTDAAREQVRGMAEALAQRPQVQLTVTGVALAQAERDALQHARLERRLLQEKRRQNPQDDSPVQAAERSALLRALYLRSDVPKPRTLLGLPKELPDADMETLLRTQDRVDDAALRELASQRAQAVRQLLVERGLADERIFVAAPRAVDGASEGSPRAELSVATQ</sequence>
<evidence type="ECO:0000313" key="2">
    <source>
        <dbReference type="EMBL" id="GAA4417394.1"/>
    </source>
</evidence>
<dbReference type="InterPro" id="IPR036737">
    <property type="entry name" value="OmpA-like_sf"/>
</dbReference>
<evidence type="ECO:0000256" key="1">
    <source>
        <dbReference type="SAM" id="MobiDB-lite"/>
    </source>
</evidence>
<protein>
    <recommendedName>
        <fullName evidence="4">DUF748 domain-containing protein</fullName>
    </recommendedName>
</protein>
<reference evidence="3" key="1">
    <citation type="journal article" date="2019" name="Int. J. Syst. Evol. Microbiol.">
        <title>The Global Catalogue of Microorganisms (GCM) 10K type strain sequencing project: providing services to taxonomists for standard genome sequencing and annotation.</title>
        <authorList>
            <consortium name="The Broad Institute Genomics Platform"/>
            <consortium name="The Broad Institute Genome Sequencing Center for Infectious Disease"/>
            <person name="Wu L."/>
            <person name="Ma J."/>
        </authorList>
    </citation>
    <scope>NUCLEOTIDE SEQUENCE [LARGE SCALE GENOMIC DNA]</scope>
    <source>
        <strain evidence="3">JCM 31890</strain>
    </source>
</reference>
<dbReference type="Pfam" id="PF05359">
    <property type="entry name" value="DUF748"/>
    <property type="match status" value="2"/>
</dbReference>
<feature type="region of interest" description="Disordered" evidence="1">
    <location>
        <begin position="486"/>
        <end position="512"/>
    </location>
</feature>
<dbReference type="InterPro" id="IPR008023">
    <property type="entry name" value="DUF748"/>
</dbReference>
<dbReference type="PANTHER" id="PTHR30441:SF8">
    <property type="entry name" value="DUF748 DOMAIN-CONTAINING PROTEIN"/>
    <property type="match status" value="1"/>
</dbReference>
<dbReference type="Proteomes" id="UP001501788">
    <property type="component" value="Unassembled WGS sequence"/>
</dbReference>
<gene>
    <name evidence="2" type="ORF">GCM10023090_00910</name>
</gene>